<feature type="domain" description="HemN C-terminal" evidence="1">
    <location>
        <begin position="54"/>
        <end position="113"/>
    </location>
</feature>
<name>H5U1N4_9ACTN</name>
<gene>
    <name evidence="2" type="primary">hemN</name>
    <name evidence="2" type="ORF">GOSPT_074_00390</name>
</gene>
<dbReference type="EMBL" id="BAFC01000074">
    <property type="protein sequence ID" value="GAB39642.1"/>
    <property type="molecule type" value="Genomic_DNA"/>
</dbReference>
<dbReference type="PANTHER" id="PTHR13932">
    <property type="entry name" value="COPROPORPHYRINIGEN III OXIDASE"/>
    <property type="match status" value="1"/>
</dbReference>
<reference evidence="2 3" key="1">
    <citation type="submission" date="2012-02" db="EMBL/GenBank/DDBJ databases">
        <title>Whole genome shotgun sequence of Gordonia sputi NBRC 100414.</title>
        <authorList>
            <person name="Yoshida I."/>
            <person name="Hosoyama A."/>
            <person name="Tsuchikane K."/>
            <person name="Katsumata H."/>
            <person name="Yamazaki S."/>
            <person name="Fujita N."/>
        </authorList>
    </citation>
    <scope>NUCLEOTIDE SEQUENCE [LARGE SCALE GENOMIC DNA]</scope>
    <source>
        <strain evidence="2 3">NBRC 100414</strain>
    </source>
</reference>
<evidence type="ECO:0000313" key="2">
    <source>
        <dbReference type="EMBL" id="GAB39642.1"/>
    </source>
</evidence>
<dbReference type="SUPFAM" id="SSF102114">
    <property type="entry name" value="Radical SAM enzymes"/>
    <property type="match status" value="1"/>
</dbReference>
<sequence length="126" mass="14109">RHNLGYWRSDDWWGIGPGAHSHVNGVRWWNVKHPARYARSLEMGGLAVDDSETLTATDRHEEQVMLALRCREGLPTEVLSEGELVAAERARAAGLLRDDVAERLVLTDRGRLLADGVIRDILLMDG</sequence>
<dbReference type="AlphaFoldDB" id="H5U1N4"/>
<keyword evidence="3" id="KW-1185">Reference proteome</keyword>
<dbReference type="GO" id="GO:0051539">
    <property type="term" value="F:4 iron, 4 sulfur cluster binding"/>
    <property type="evidence" value="ECO:0007669"/>
    <property type="project" value="TreeGrafter"/>
</dbReference>
<accession>H5U1N4</accession>
<dbReference type="PANTHER" id="PTHR13932:SF5">
    <property type="entry name" value="RADICAL S-ADENOSYL METHIONINE DOMAIN-CONTAINING PROTEIN 1, MITOCHONDRIAL"/>
    <property type="match status" value="1"/>
</dbReference>
<dbReference type="InterPro" id="IPR058240">
    <property type="entry name" value="rSAM_sf"/>
</dbReference>
<evidence type="ECO:0000259" key="1">
    <source>
        <dbReference type="Pfam" id="PF06969"/>
    </source>
</evidence>
<dbReference type="InterPro" id="IPR034505">
    <property type="entry name" value="Coproporphyrinogen-III_oxidase"/>
</dbReference>
<organism evidence="2 3">
    <name type="scientific">Gordonia sputi NBRC 100414</name>
    <dbReference type="NCBI Taxonomy" id="1089453"/>
    <lineage>
        <taxon>Bacteria</taxon>
        <taxon>Bacillati</taxon>
        <taxon>Actinomycetota</taxon>
        <taxon>Actinomycetes</taxon>
        <taxon>Mycobacteriales</taxon>
        <taxon>Gordoniaceae</taxon>
        <taxon>Gordonia</taxon>
    </lineage>
</organism>
<dbReference type="InterPro" id="IPR010723">
    <property type="entry name" value="HemN_C"/>
</dbReference>
<dbReference type="GO" id="GO:0005737">
    <property type="term" value="C:cytoplasm"/>
    <property type="evidence" value="ECO:0007669"/>
    <property type="project" value="TreeGrafter"/>
</dbReference>
<dbReference type="Proteomes" id="UP000005845">
    <property type="component" value="Unassembled WGS sequence"/>
</dbReference>
<dbReference type="Pfam" id="PF06969">
    <property type="entry name" value="HemN_C"/>
    <property type="match status" value="1"/>
</dbReference>
<evidence type="ECO:0000313" key="3">
    <source>
        <dbReference type="Proteomes" id="UP000005845"/>
    </source>
</evidence>
<feature type="non-terminal residue" evidence="2">
    <location>
        <position position="1"/>
    </location>
</feature>
<protein>
    <submittedName>
        <fullName evidence="2">Oxygen-independent coproporphyrinogen III oxidase</fullName>
    </submittedName>
</protein>
<proteinExistence type="predicted"/>
<dbReference type="eggNOG" id="COG0635">
    <property type="taxonomic scope" value="Bacteria"/>
</dbReference>
<comment type="caution">
    <text evidence="2">The sequence shown here is derived from an EMBL/GenBank/DDBJ whole genome shotgun (WGS) entry which is preliminary data.</text>
</comment>
<dbReference type="GO" id="GO:0006779">
    <property type="term" value="P:porphyrin-containing compound biosynthetic process"/>
    <property type="evidence" value="ECO:0007669"/>
    <property type="project" value="TreeGrafter"/>
</dbReference>